<dbReference type="PANTHER" id="PTHR35370">
    <property type="entry name" value="CYTOPLASMIC PROTEIN-RELATED-RELATED"/>
    <property type="match status" value="1"/>
</dbReference>
<keyword evidence="2" id="KW-1185">Reference proteome</keyword>
<proteinExistence type="predicted"/>
<sequence length="577" mass="63728">MIDQYYRQELDLLRRVAADFGRDNPTLAGLLREGSTDPDVERLLEGTAFLAGDIRRDLDGRFPDLVQELLQIVSPHFLRPIPATTTIAFQPAAGLREPLTVPAGTHLDSETNGAGQFRFRTCFDVRVQPLQLSTVAVGEAVGTPDGGRSLPVAFRFSTGGVPLSELALDRIRLHFAGEYAEAADRYFFLRHYLRGVAIEGGGSRHDGGPEAVRAVGFDAEEALLPQPGNLLPAFRVAHEYFLYPRKHLYLDVDLTGWMPEPGATELEVRFLCEQPAFPVPDLQPEHFALHATPAVNLFEAESDPVTVDHTATELPLRPREADPRPAVYSVDGLEGVSRAEGTRRRYKAFSAMEGDAESPTYQVHLRPEPRSGEARPALSVAYPQGGPTPGDEVLVARLTCTQGQGAERLAPGEIRIPTGEVPELVSFRNLDSPQPGTALHLDEEPLWHLLSDLSFNYLSFADAENLRTFLTHNVRMARRNADQEGLNQKRVNGLQTLTGHREERLFGGYFVRGTALQGEVRQDHFLSRGDQYLFGCLLDAFFGGVCEANSFVALSFRDPNTGERTHWPAHLGTEPLL</sequence>
<reference evidence="1 2" key="1">
    <citation type="submission" date="2024-08" db="EMBL/GenBank/DDBJ databases">
        <title>Whole-genome sequencing of halo(alkali)philic microorganisms from hypersaline lakes.</title>
        <authorList>
            <person name="Sorokin D.Y."/>
            <person name="Merkel A.Y."/>
            <person name="Messina E."/>
            <person name="Yakimov M."/>
        </authorList>
    </citation>
    <scope>NUCLEOTIDE SEQUENCE [LARGE SCALE GENOMIC DNA]</scope>
    <source>
        <strain evidence="1 2">Cl-TMA</strain>
    </source>
</reference>
<dbReference type="InterPro" id="IPR010272">
    <property type="entry name" value="T6SS_TssF"/>
</dbReference>
<dbReference type="Proteomes" id="UP001575181">
    <property type="component" value="Unassembled WGS sequence"/>
</dbReference>
<dbReference type="RefSeq" id="WP_373655050.1">
    <property type="nucleotide sequence ID" value="NZ_JBGUAW010000003.1"/>
</dbReference>
<dbReference type="PIRSF" id="PIRSF028304">
    <property type="entry name" value="UCP028304"/>
    <property type="match status" value="1"/>
</dbReference>
<dbReference type="PANTHER" id="PTHR35370:SF1">
    <property type="entry name" value="TYPE VI SECRETION SYSTEM COMPONENT TSSF1"/>
    <property type="match status" value="1"/>
</dbReference>
<evidence type="ECO:0000313" key="1">
    <source>
        <dbReference type="EMBL" id="MFA9460266.1"/>
    </source>
</evidence>
<dbReference type="Pfam" id="PF05947">
    <property type="entry name" value="T6SS_TssF"/>
    <property type="match status" value="1"/>
</dbReference>
<evidence type="ECO:0000313" key="2">
    <source>
        <dbReference type="Proteomes" id="UP001575181"/>
    </source>
</evidence>
<protein>
    <submittedName>
        <fullName evidence="1">Type VI secretion system baseplate subunit TssF</fullName>
    </submittedName>
</protein>
<accession>A0ABV4TVU0</accession>
<dbReference type="EMBL" id="JBGUAW010000003">
    <property type="protein sequence ID" value="MFA9460266.1"/>
    <property type="molecule type" value="Genomic_DNA"/>
</dbReference>
<gene>
    <name evidence="1" type="primary">tssF</name>
    <name evidence="1" type="ORF">ACERLL_05440</name>
</gene>
<name>A0ABV4TVU0_9GAMM</name>
<comment type="caution">
    <text evidence="1">The sequence shown here is derived from an EMBL/GenBank/DDBJ whole genome shotgun (WGS) entry which is preliminary data.</text>
</comment>
<organism evidence="1 2">
    <name type="scientific">Thiohalorhabdus methylotrophus</name>
    <dbReference type="NCBI Taxonomy" id="3242694"/>
    <lineage>
        <taxon>Bacteria</taxon>
        <taxon>Pseudomonadati</taxon>
        <taxon>Pseudomonadota</taxon>
        <taxon>Gammaproteobacteria</taxon>
        <taxon>Thiohalorhabdales</taxon>
        <taxon>Thiohalorhabdaceae</taxon>
        <taxon>Thiohalorhabdus</taxon>
    </lineage>
</organism>
<dbReference type="NCBIfam" id="TIGR03359">
    <property type="entry name" value="VI_chp_6"/>
    <property type="match status" value="1"/>
</dbReference>